<sequence>MNKVKRRYTILAKLWKIQSINYFTDPVNLVLGFILTTITMICWIAFKPAKGGFATDPFILASAIGISIIRNSQYNLNLTIGDWKQKKFFNRLADTPVSKTLVIVSILTFNWFINILVALILFGFAMIFKSQRQILTYVQWGPFFVGFVLNVFLSNVMALFLSTFIKKKDWVLVISLFSYFGPMYLLGLGIPWNVVGNYKGLNIFLYIAPHRYPLAIMQAAWVGTANTMAFPTIGMDVVAAGGGVKPDSWLGMHGFGYGGNGWWLPTVITLGWCLLFGILTLLVINHRYNYGLRKYKNYNGVQMHLRYINNIKKAKTPEELQAIINYINSNSNYDIEEIMQAENKARLLKKENKKLPKGGDK</sequence>
<dbReference type="KEGG" id="mlac:CP520_01785"/>
<reference evidence="1 2" key="1">
    <citation type="submission" date="2017-09" db="EMBL/GenBank/DDBJ databases">
        <title>SPAdes assembly of the Mesoplasma lactucae genome.</title>
        <authorList>
            <person name="Knight T.F."/>
            <person name="Rubinstein R."/>
            <person name="Citino T."/>
        </authorList>
    </citation>
    <scope>NUCLEOTIDE SEQUENCE [LARGE SCALE GENOMIC DNA]</scope>
    <source>
        <strain evidence="1 2">831-C4</strain>
    </source>
</reference>
<dbReference type="RefSeq" id="WP_096862769.1">
    <property type="nucleotide sequence ID" value="NZ_CP023668.1"/>
</dbReference>
<gene>
    <name evidence="1" type="ORF">CP520_01785</name>
</gene>
<name>A0A291IS18_9MOLU</name>
<organism evidence="1 2">
    <name type="scientific">Mesoplasma lactucae ATCC 49193</name>
    <dbReference type="NCBI Taxonomy" id="81460"/>
    <lineage>
        <taxon>Bacteria</taxon>
        <taxon>Bacillati</taxon>
        <taxon>Mycoplasmatota</taxon>
        <taxon>Mollicutes</taxon>
        <taxon>Entomoplasmatales</taxon>
        <taxon>Entomoplasmataceae</taxon>
        <taxon>Mesoplasma</taxon>
    </lineage>
</organism>
<dbReference type="Proteomes" id="UP000232227">
    <property type="component" value="Chromosome"/>
</dbReference>
<keyword evidence="2" id="KW-1185">Reference proteome</keyword>
<dbReference type="EMBL" id="CP023668">
    <property type="protein sequence ID" value="ATG97481.1"/>
    <property type="molecule type" value="Genomic_DNA"/>
</dbReference>
<proteinExistence type="predicted"/>
<dbReference type="AlphaFoldDB" id="A0A291IS18"/>
<protein>
    <submittedName>
        <fullName evidence="1">Uncharacterized protein</fullName>
    </submittedName>
</protein>
<dbReference type="OrthoDB" id="391926at2"/>
<accession>A0A291IS18</accession>
<evidence type="ECO:0000313" key="2">
    <source>
        <dbReference type="Proteomes" id="UP000232227"/>
    </source>
</evidence>
<evidence type="ECO:0000313" key="1">
    <source>
        <dbReference type="EMBL" id="ATG97481.1"/>
    </source>
</evidence>